<comment type="caution">
    <text evidence="2">The sequence shown here is derived from an EMBL/GenBank/DDBJ whole genome shotgun (WGS) entry which is preliminary data.</text>
</comment>
<dbReference type="Pfam" id="PF19474">
    <property type="entry name" value="DUF6011"/>
    <property type="match status" value="1"/>
</dbReference>
<evidence type="ECO:0000313" key="2">
    <source>
        <dbReference type="EMBL" id="GJF17097.1"/>
    </source>
</evidence>
<evidence type="ECO:0008006" key="4">
    <source>
        <dbReference type="Google" id="ProtNLM"/>
    </source>
</evidence>
<evidence type="ECO:0000313" key="3">
    <source>
        <dbReference type="Proteomes" id="UP001060504"/>
    </source>
</evidence>
<dbReference type="InterPro" id="IPR046053">
    <property type="entry name" value="DUF6011"/>
</dbReference>
<sequence>MRTRKRPAGNRPSPKSRVADYHQSSGDYRHEAPTVEDRVVAEAFAVLTEHGYFIAVSCLVCGAALTNPRSVAAMVGPVCRKRLAEAVSPHE</sequence>
<proteinExistence type="predicted"/>
<dbReference type="Proteomes" id="UP001060504">
    <property type="component" value="Unassembled WGS sequence"/>
</dbReference>
<accession>A0ABQ4VAU4</accession>
<keyword evidence="3" id="KW-1185">Reference proteome</keyword>
<evidence type="ECO:0000256" key="1">
    <source>
        <dbReference type="SAM" id="MobiDB-lite"/>
    </source>
</evidence>
<reference evidence="2 3" key="1">
    <citation type="submission" date="2021-08" db="EMBL/GenBank/DDBJ databases">
        <title>Draft genome sequence of Mycolicibacterium sp. NGTWS1702 strain.</title>
        <authorList>
            <person name="Matsumoto M."/>
            <person name="Tang B.C.C."/>
            <person name="Machida Y."/>
            <person name="Matoyama H."/>
            <person name="Kishihara T."/>
            <person name="Sato S."/>
            <person name="Kondo I."/>
            <person name="Sano M."/>
            <person name="Kato G."/>
        </authorList>
    </citation>
    <scope>NUCLEOTIDE SEQUENCE [LARGE SCALE GENOMIC DNA]</scope>
    <source>
        <strain evidence="2 3">NGTWSNA01</strain>
    </source>
</reference>
<organism evidence="2 3">
    <name type="scientific">Mycolicibacterium cyprinidarum</name>
    <dbReference type="NCBI Taxonomy" id="2860311"/>
    <lineage>
        <taxon>Bacteria</taxon>
        <taxon>Bacillati</taxon>
        <taxon>Actinomycetota</taxon>
        <taxon>Actinomycetes</taxon>
        <taxon>Mycobacteriales</taxon>
        <taxon>Mycobacteriaceae</taxon>
        <taxon>Mycolicibacterium</taxon>
    </lineage>
</organism>
<dbReference type="EMBL" id="BPRH01002409">
    <property type="protein sequence ID" value="GJF17097.1"/>
    <property type="molecule type" value="Genomic_DNA"/>
</dbReference>
<feature type="region of interest" description="Disordered" evidence="1">
    <location>
        <begin position="1"/>
        <end position="32"/>
    </location>
</feature>
<protein>
    <recommendedName>
        <fullName evidence="4">DUF732 domain-containing protein</fullName>
    </recommendedName>
</protein>
<name>A0ABQ4VAU4_9MYCO</name>
<gene>
    <name evidence="2" type="ORF">NGTWS1702_23000</name>
</gene>